<dbReference type="InterPro" id="IPR036388">
    <property type="entry name" value="WH-like_DNA-bd_sf"/>
</dbReference>
<reference evidence="9" key="1">
    <citation type="submission" date="2021-01" db="EMBL/GenBank/DDBJ databases">
        <authorList>
            <person name="Corre E."/>
            <person name="Pelletier E."/>
            <person name="Niang G."/>
            <person name="Scheremetjew M."/>
            <person name="Finn R."/>
            <person name="Kale V."/>
            <person name="Holt S."/>
            <person name="Cochrane G."/>
            <person name="Meng A."/>
            <person name="Brown T."/>
            <person name="Cohen L."/>
        </authorList>
    </citation>
    <scope>NUCLEOTIDE SEQUENCE</scope>
    <source>
        <strain evidence="9">NY070348D</strain>
    </source>
</reference>
<dbReference type="EMBL" id="HBHK01025344">
    <property type="protein sequence ID" value="CAD9704846.1"/>
    <property type="molecule type" value="Transcribed_RNA"/>
</dbReference>
<name>A0A7S2WS40_9STRA</name>
<organism evidence="9">
    <name type="scientific">Mucochytrium quahogii</name>
    <dbReference type="NCBI Taxonomy" id="96639"/>
    <lineage>
        <taxon>Eukaryota</taxon>
        <taxon>Sar</taxon>
        <taxon>Stramenopiles</taxon>
        <taxon>Bigyra</taxon>
        <taxon>Labyrinthulomycetes</taxon>
        <taxon>Thraustochytrida</taxon>
        <taxon>Thraustochytriidae</taxon>
        <taxon>Mucochytrium</taxon>
    </lineage>
</organism>
<dbReference type="InterPro" id="IPR000717">
    <property type="entry name" value="PCI_dom"/>
</dbReference>
<keyword evidence="6" id="KW-0736">Signalosome</keyword>
<dbReference type="SMART" id="SM00088">
    <property type="entry name" value="PINT"/>
    <property type="match status" value="1"/>
</dbReference>
<gene>
    <name evidence="9" type="ORF">QSP1433_LOCUS15968</name>
</gene>
<evidence type="ECO:0000256" key="5">
    <source>
        <dbReference type="ARBA" id="ARBA00022490"/>
    </source>
</evidence>
<evidence type="ECO:0000259" key="8">
    <source>
        <dbReference type="PROSITE" id="PS50250"/>
    </source>
</evidence>
<dbReference type="PANTHER" id="PTHR10855">
    <property type="entry name" value="26S PROTEASOME NON-ATPASE REGULATORY SUBUNIT 12/COP9 SIGNALOSOME COMPLEX SUBUNIT 4"/>
    <property type="match status" value="1"/>
</dbReference>
<evidence type="ECO:0000313" key="9">
    <source>
        <dbReference type="EMBL" id="CAD9704846.1"/>
    </source>
</evidence>
<dbReference type="GO" id="GO:0008180">
    <property type="term" value="C:COP9 signalosome"/>
    <property type="evidence" value="ECO:0007669"/>
    <property type="project" value="UniProtKB-KW"/>
</dbReference>
<dbReference type="SUPFAM" id="SSF46785">
    <property type="entry name" value="Winged helix' DNA-binding domain"/>
    <property type="match status" value="1"/>
</dbReference>
<dbReference type="InterPro" id="IPR054559">
    <property type="entry name" value="PSMD12-CSN4-like_N"/>
</dbReference>
<dbReference type="InterPro" id="IPR040134">
    <property type="entry name" value="PSMD12/CSN4"/>
</dbReference>
<dbReference type="Pfam" id="PF01399">
    <property type="entry name" value="PCI"/>
    <property type="match status" value="1"/>
</dbReference>
<feature type="domain" description="PCI" evidence="8">
    <location>
        <begin position="194"/>
        <end position="363"/>
    </location>
</feature>
<dbReference type="PANTHER" id="PTHR10855:SF2">
    <property type="entry name" value="COP9 SIGNALOSOME COMPLEX SUBUNIT 4"/>
    <property type="match status" value="1"/>
</dbReference>
<evidence type="ECO:0000256" key="6">
    <source>
        <dbReference type="ARBA" id="ARBA00022790"/>
    </source>
</evidence>
<evidence type="ECO:0000256" key="1">
    <source>
        <dbReference type="ARBA" id="ARBA00004123"/>
    </source>
</evidence>
<evidence type="ECO:0000256" key="2">
    <source>
        <dbReference type="ARBA" id="ARBA00004496"/>
    </source>
</evidence>
<dbReference type="AlphaFoldDB" id="A0A7S2WS40"/>
<protein>
    <recommendedName>
        <fullName evidence="4">COP9 signalosome complex subunit 4</fullName>
    </recommendedName>
</protein>
<keyword evidence="7" id="KW-0539">Nucleus</keyword>
<comment type="similarity">
    <text evidence="3">Belongs to the CSN4 family.</text>
</comment>
<accession>A0A7S2WS40</accession>
<evidence type="ECO:0000256" key="3">
    <source>
        <dbReference type="ARBA" id="ARBA00010417"/>
    </source>
</evidence>
<dbReference type="Pfam" id="PF22241">
    <property type="entry name" value="PSMD12-CSN4_N"/>
    <property type="match status" value="1"/>
</dbReference>
<dbReference type="GO" id="GO:0005829">
    <property type="term" value="C:cytosol"/>
    <property type="evidence" value="ECO:0007669"/>
    <property type="project" value="TreeGrafter"/>
</dbReference>
<sequence length="402" mass="45130">MDAKLRELSSISDQQSQVTELKALTESCINAKDVDGLCKLIQFVADDSVQLVVSRAVLQVLVEAVPGLGQDGISQVSKYAIEAFKERRTSFDEFDAKFREMYGEFLAEAEDYMGAARVLCGIDFENGRYTESSKAQFYVRITELFLEEDETVEAERFVNRASQFIFSCTDPLIQIRHKVSYARILDSKRKFLDASHRYYQLSVDSLQVAGKFVAEDDLMHLLSKSLTCALLASAGPQRTRILGVLYKDERTRNFPIQWTILEKMHRGRIVSKNEVAAFEGTLEPHQKAILADGSSVLERAVTEHNMLAASKIYINTTFEEIGRLLAIEPQQAEKIASRMIQEKRMGGTIDQVDGVLTFEGHSGDLAGFDSTIQALCVRVNDALDEIQKKHPSFTVDDEVSVK</sequence>
<comment type="subcellular location">
    <subcellularLocation>
        <location evidence="2">Cytoplasm</location>
    </subcellularLocation>
    <subcellularLocation>
        <location evidence="1">Nucleus</location>
    </subcellularLocation>
</comment>
<evidence type="ECO:0000256" key="4">
    <source>
        <dbReference type="ARBA" id="ARBA00014881"/>
    </source>
</evidence>
<evidence type="ECO:0000256" key="7">
    <source>
        <dbReference type="ARBA" id="ARBA00023242"/>
    </source>
</evidence>
<keyword evidence="5" id="KW-0963">Cytoplasm</keyword>
<dbReference type="Gene3D" id="1.10.10.10">
    <property type="entry name" value="Winged helix-like DNA-binding domain superfamily/Winged helix DNA-binding domain"/>
    <property type="match status" value="1"/>
</dbReference>
<dbReference type="PROSITE" id="PS50250">
    <property type="entry name" value="PCI"/>
    <property type="match status" value="1"/>
</dbReference>
<proteinExistence type="inferred from homology"/>
<dbReference type="InterPro" id="IPR036390">
    <property type="entry name" value="WH_DNA-bd_sf"/>
</dbReference>